<dbReference type="PROSITE" id="PS50112">
    <property type="entry name" value="PAS"/>
    <property type="match status" value="1"/>
</dbReference>
<evidence type="ECO:0000259" key="9">
    <source>
        <dbReference type="PROSITE" id="PS50112"/>
    </source>
</evidence>
<dbReference type="PROSITE" id="PS50109">
    <property type="entry name" value="HIS_KIN"/>
    <property type="match status" value="1"/>
</dbReference>
<dbReference type="InterPro" id="IPR003594">
    <property type="entry name" value="HATPase_dom"/>
</dbReference>
<keyword evidence="12" id="KW-1185">Reference proteome</keyword>
<dbReference type="Pfam" id="PF02518">
    <property type="entry name" value="HATPase_c"/>
    <property type="match status" value="1"/>
</dbReference>
<reference evidence="11" key="1">
    <citation type="submission" date="2024-02" db="EMBL/GenBank/DDBJ databases">
        <title>Genome sequences of strain Gemmobacter sp. JM10B15.</title>
        <authorList>
            <person name="Zhang M."/>
        </authorList>
    </citation>
    <scope>NUCLEOTIDE SEQUENCE</scope>
    <source>
        <strain evidence="11">JM10B15</strain>
    </source>
</reference>
<dbReference type="Pfam" id="PF00072">
    <property type="entry name" value="Response_reg"/>
    <property type="match status" value="1"/>
</dbReference>
<dbReference type="InterPro" id="IPR013656">
    <property type="entry name" value="PAS_4"/>
</dbReference>
<dbReference type="SUPFAM" id="SSF55785">
    <property type="entry name" value="PYP-like sensor domain (PAS domain)"/>
    <property type="match status" value="5"/>
</dbReference>
<protein>
    <recommendedName>
        <fullName evidence="2">histidine kinase</fullName>
        <ecNumber evidence="2">2.7.13.3</ecNumber>
    </recommendedName>
</protein>
<dbReference type="SMART" id="SM00086">
    <property type="entry name" value="PAC"/>
    <property type="match status" value="3"/>
</dbReference>
<dbReference type="Pfam" id="PF13426">
    <property type="entry name" value="PAS_9"/>
    <property type="match status" value="1"/>
</dbReference>
<dbReference type="Gene3D" id="3.30.565.10">
    <property type="entry name" value="Histidine kinase-like ATPase, C-terminal domain"/>
    <property type="match status" value="1"/>
</dbReference>
<gene>
    <name evidence="11" type="ORF">V6590_06910</name>
</gene>
<dbReference type="InterPro" id="IPR003661">
    <property type="entry name" value="HisK_dim/P_dom"/>
</dbReference>
<dbReference type="InterPro" id="IPR005467">
    <property type="entry name" value="His_kinase_dom"/>
</dbReference>
<dbReference type="Proteomes" id="UP001431963">
    <property type="component" value="Unassembled WGS sequence"/>
</dbReference>
<dbReference type="Pfam" id="PF08447">
    <property type="entry name" value="PAS_3"/>
    <property type="match status" value="1"/>
</dbReference>
<organism evidence="11 12">
    <name type="scientific">Gemmobacter denitrificans</name>
    <dbReference type="NCBI Taxonomy" id="3123040"/>
    <lineage>
        <taxon>Bacteria</taxon>
        <taxon>Pseudomonadati</taxon>
        <taxon>Pseudomonadota</taxon>
        <taxon>Alphaproteobacteria</taxon>
        <taxon>Rhodobacterales</taxon>
        <taxon>Paracoccaceae</taxon>
        <taxon>Gemmobacter</taxon>
    </lineage>
</organism>
<evidence type="ECO:0000256" key="2">
    <source>
        <dbReference type="ARBA" id="ARBA00012438"/>
    </source>
</evidence>
<dbReference type="Gene3D" id="3.40.50.2300">
    <property type="match status" value="1"/>
</dbReference>
<dbReference type="Pfam" id="PF00512">
    <property type="entry name" value="HisKA"/>
    <property type="match status" value="1"/>
</dbReference>
<name>A0ABU8BUC9_9RHOB</name>
<dbReference type="InterPro" id="IPR013655">
    <property type="entry name" value="PAS_fold_3"/>
</dbReference>
<evidence type="ECO:0000256" key="3">
    <source>
        <dbReference type="ARBA" id="ARBA00022553"/>
    </source>
</evidence>
<keyword evidence="4" id="KW-0808">Transferase</keyword>
<comment type="catalytic activity">
    <reaction evidence="1">
        <text>ATP + protein L-histidine = ADP + protein N-phospho-L-histidine.</text>
        <dbReference type="EC" id="2.7.13.3"/>
    </reaction>
</comment>
<dbReference type="SUPFAM" id="SSF55874">
    <property type="entry name" value="ATPase domain of HSP90 chaperone/DNA topoisomerase II/histidine kinase"/>
    <property type="match status" value="1"/>
</dbReference>
<dbReference type="Pfam" id="PF12860">
    <property type="entry name" value="PAS_7"/>
    <property type="match status" value="1"/>
</dbReference>
<feature type="domain" description="PAC" evidence="10">
    <location>
        <begin position="632"/>
        <end position="685"/>
    </location>
</feature>
<feature type="domain" description="PAS" evidence="9">
    <location>
        <begin position="297"/>
        <end position="370"/>
    </location>
</feature>
<evidence type="ECO:0000313" key="11">
    <source>
        <dbReference type="EMBL" id="MEH7827872.1"/>
    </source>
</evidence>
<sequence>MNLPLPPSHELARASAPASALLAKVTVAILQELASAPPERADMAVERALRVVGQIGRFSHGDVLLLTPDGGSFDLSHEWCAHQIAPVGPYLQALPADLMAGAAEGNIPSGLDRLLRAHGLTRVVLFPLRQEGRLFGWMGFDLAAADVAPPGEETQFFLRAVAHGIGALLWRRLAARERDQGRSQLRAALAAMPDRVLELDTEGRILQVMAAGRGLYPFEADTAAGRHLSDLVPASLAPQIAGAVQAALERGLSPEIGFAHGDPDAPAHVTLIFSRHEAGGRAGLLCILRDVTEGLRRERHMRRLMNVAERTGNIVVITDARQRIEWVNAAYERLTGYRLEEVRGHNPGGFVQYDGTDPATLRMIREHLRKHRPVRAEIRNRNRAGREYWLDLDIQPLIDADGTCSGYVAVQTDITERKDQEVRLRAMAQAAQDAQMRLQSAIDALPDAFVCYDANQRLVLFNQRYDDLHRIEGRGLTPGMTFEDVLRRRIDRGDYPEARARGEEWLQRLLAQSERPVFDRESQLADGSWQRIISRRTPDGGRVALLIDITAIRRTEQRLRDVIEGAQAGTWEFNLEDGTEETNAIWTRNLGYEPGELGTIDADTWERLIHPDDWPEFDARLRDCADGLVEQVEAEFRMRHKQGHWIWLRSRGRVTARGPDGRALILSGLDMDITAEKARAAALEATTAELRQALADRSRAQSMFSDVAQVSRSWVWEQDAELRYTFLSDSYRSLTGIDPAKVLGRSRAEITASSPDVAASADWSALERIIVAREPFSGFVCKIRNPESPSVDRWVQISGQPIFDAEGSFLGYRGVGTDVTAMRQAQEQAEASNRAKSSFLATMSHEIRTPLNGILGMAELLGDVLTDSHSRDMLGVIRESGELLLSILNDLLDLAKIEAGKLTLESIAFSPAELAARLEPVYCLRAQGKGISFAVQADLGCAVPRLGDPTRLMQVLHNLLGNAIKFTPQGEVRLVLTGAADGPIRIEVQDSGIGMTEEQAARVFAPFEQAETGTTRKFGGTGLGLSITRDLVTLMGGTLTLHSTPCTGTTVAIDLPLPLAQPEPDAAAPITLAGENRSLRGLTALVADDNATNRLIIKSLLAALGVHYELARDGQEAVDLWRRGHHDVLLLDISMPVKDGLAALDEIRALAEAQGLPRPPAAAVTANVMQHQIDSYRAAGFDTHLPKPMKRAMLENVLKDLLALRAG</sequence>
<dbReference type="PROSITE" id="PS50110">
    <property type="entry name" value="RESPONSE_REGULATORY"/>
    <property type="match status" value="1"/>
</dbReference>
<dbReference type="SMART" id="SM00388">
    <property type="entry name" value="HisKA"/>
    <property type="match status" value="1"/>
</dbReference>
<evidence type="ECO:0000256" key="4">
    <source>
        <dbReference type="ARBA" id="ARBA00022679"/>
    </source>
</evidence>
<dbReference type="Gene3D" id="3.30.450.20">
    <property type="entry name" value="PAS domain"/>
    <property type="match status" value="5"/>
</dbReference>
<comment type="caution">
    <text evidence="11">The sequence shown here is derived from an EMBL/GenBank/DDBJ whole genome shotgun (WGS) entry which is preliminary data.</text>
</comment>
<evidence type="ECO:0000259" key="8">
    <source>
        <dbReference type="PROSITE" id="PS50110"/>
    </source>
</evidence>
<dbReference type="InterPro" id="IPR035965">
    <property type="entry name" value="PAS-like_dom_sf"/>
</dbReference>
<dbReference type="InterPro" id="IPR001789">
    <property type="entry name" value="Sig_transdc_resp-reg_receiver"/>
</dbReference>
<feature type="domain" description="PAC" evidence="10">
    <location>
        <begin position="779"/>
        <end position="831"/>
    </location>
</feature>
<feature type="domain" description="Histidine kinase" evidence="7">
    <location>
        <begin position="842"/>
        <end position="1059"/>
    </location>
</feature>
<dbReference type="PANTHER" id="PTHR43047">
    <property type="entry name" value="TWO-COMPONENT HISTIDINE PROTEIN KINASE"/>
    <property type="match status" value="1"/>
</dbReference>
<evidence type="ECO:0000259" key="10">
    <source>
        <dbReference type="PROSITE" id="PS50113"/>
    </source>
</evidence>
<dbReference type="RefSeq" id="WP_335421262.1">
    <property type="nucleotide sequence ID" value="NZ_JBALHR010000003.1"/>
</dbReference>
<dbReference type="PROSITE" id="PS50113">
    <property type="entry name" value="PAC"/>
    <property type="match status" value="3"/>
</dbReference>
<evidence type="ECO:0000256" key="1">
    <source>
        <dbReference type="ARBA" id="ARBA00000085"/>
    </source>
</evidence>
<dbReference type="EC" id="2.7.13.3" evidence="2"/>
<dbReference type="InterPro" id="IPR004358">
    <property type="entry name" value="Sig_transdc_His_kin-like_C"/>
</dbReference>
<dbReference type="InterPro" id="IPR036097">
    <property type="entry name" value="HisK_dim/P_sf"/>
</dbReference>
<dbReference type="CDD" id="cd00082">
    <property type="entry name" value="HisKA"/>
    <property type="match status" value="1"/>
</dbReference>
<dbReference type="InterPro" id="IPR000014">
    <property type="entry name" value="PAS"/>
</dbReference>
<dbReference type="CDD" id="cd16922">
    <property type="entry name" value="HATPase_EvgS-ArcB-TorS-like"/>
    <property type="match status" value="1"/>
</dbReference>
<dbReference type="SMART" id="SM00091">
    <property type="entry name" value="PAS"/>
    <property type="match status" value="5"/>
</dbReference>
<accession>A0ABU8BUC9</accession>
<dbReference type="SUPFAM" id="SSF47384">
    <property type="entry name" value="Homodimeric domain of signal transducing histidine kinase"/>
    <property type="match status" value="1"/>
</dbReference>
<evidence type="ECO:0000256" key="6">
    <source>
        <dbReference type="PROSITE-ProRule" id="PRU00169"/>
    </source>
</evidence>
<dbReference type="EMBL" id="JBALHR010000003">
    <property type="protein sequence ID" value="MEH7827872.1"/>
    <property type="molecule type" value="Genomic_DNA"/>
</dbReference>
<dbReference type="InterPro" id="IPR000700">
    <property type="entry name" value="PAS-assoc_C"/>
</dbReference>
<evidence type="ECO:0000256" key="5">
    <source>
        <dbReference type="ARBA" id="ARBA00022777"/>
    </source>
</evidence>
<dbReference type="Pfam" id="PF08448">
    <property type="entry name" value="PAS_4"/>
    <property type="match status" value="2"/>
</dbReference>
<dbReference type="InterPro" id="IPR001610">
    <property type="entry name" value="PAC"/>
</dbReference>
<dbReference type="InterPro" id="IPR011006">
    <property type="entry name" value="CheY-like_superfamily"/>
</dbReference>
<dbReference type="CDD" id="cd00130">
    <property type="entry name" value="PAS"/>
    <property type="match status" value="4"/>
</dbReference>
<dbReference type="SUPFAM" id="SSF52172">
    <property type="entry name" value="CheY-like"/>
    <property type="match status" value="1"/>
</dbReference>
<feature type="modified residue" description="4-aspartylphosphate" evidence="6">
    <location>
        <position position="1132"/>
    </location>
</feature>
<dbReference type="NCBIfam" id="TIGR00229">
    <property type="entry name" value="sensory_box"/>
    <property type="match status" value="2"/>
</dbReference>
<dbReference type="Gene3D" id="1.10.287.130">
    <property type="match status" value="1"/>
</dbReference>
<dbReference type="SMART" id="SM00387">
    <property type="entry name" value="HATPase_c"/>
    <property type="match status" value="1"/>
</dbReference>
<dbReference type="PRINTS" id="PR00344">
    <property type="entry name" value="BCTRLSENSOR"/>
</dbReference>
<evidence type="ECO:0000313" key="12">
    <source>
        <dbReference type="Proteomes" id="UP001431963"/>
    </source>
</evidence>
<evidence type="ECO:0000259" key="7">
    <source>
        <dbReference type="PROSITE" id="PS50109"/>
    </source>
</evidence>
<proteinExistence type="predicted"/>
<feature type="domain" description="PAC" evidence="10">
    <location>
        <begin position="374"/>
        <end position="426"/>
    </location>
</feature>
<keyword evidence="5" id="KW-0418">Kinase</keyword>
<feature type="domain" description="Response regulatory" evidence="8">
    <location>
        <begin position="1083"/>
        <end position="1202"/>
    </location>
</feature>
<dbReference type="CDD" id="cd17546">
    <property type="entry name" value="REC_hyHK_CKI1_RcsC-like"/>
    <property type="match status" value="1"/>
</dbReference>
<dbReference type="SMART" id="SM00448">
    <property type="entry name" value="REC"/>
    <property type="match status" value="1"/>
</dbReference>
<dbReference type="InterPro" id="IPR036890">
    <property type="entry name" value="HATPase_C_sf"/>
</dbReference>
<keyword evidence="3 6" id="KW-0597">Phosphoprotein</keyword>